<evidence type="ECO:0000256" key="1">
    <source>
        <dbReference type="ARBA" id="ARBA00007613"/>
    </source>
</evidence>
<evidence type="ECO:0000313" key="3">
    <source>
        <dbReference type="EMBL" id="PWG01629.1"/>
    </source>
</evidence>
<dbReference type="EMBL" id="QFFF01000001">
    <property type="protein sequence ID" value="PWG01629.1"/>
    <property type="molecule type" value="Genomic_DNA"/>
</dbReference>
<keyword evidence="2" id="KW-0449">Lipoprotein</keyword>
<dbReference type="Proteomes" id="UP000245916">
    <property type="component" value="Unassembled WGS sequence"/>
</dbReference>
<dbReference type="Gene3D" id="1.20.1600.10">
    <property type="entry name" value="Outer membrane efflux proteins (OEP)"/>
    <property type="match status" value="1"/>
</dbReference>
<dbReference type="PANTHER" id="PTHR30203">
    <property type="entry name" value="OUTER MEMBRANE CATION EFFLUX PROTEIN"/>
    <property type="match status" value="1"/>
</dbReference>
<keyword evidence="2" id="KW-0812">Transmembrane</keyword>
<comment type="caution">
    <text evidence="3">The sequence shown here is derived from an EMBL/GenBank/DDBJ whole genome shotgun (WGS) entry which is preliminary data.</text>
</comment>
<evidence type="ECO:0000256" key="2">
    <source>
        <dbReference type="RuleBase" id="RU362097"/>
    </source>
</evidence>
<comment type="subcellular location">
    <subcellularLocation>
        <location evidence="2">Cell membrane</location>
        <topology evidence="2">Lipid-anchor</topology>
    </subcellularLocation>
</comment>
<name>A0A2U2IZX0_9SPHN</name>
<feature type="signal peptide" evidence="2">
    <location>
        <begin position="1"/>
        <end position="28"/>
    </location>
</feature>
<dbReference type="GO" id="GO:0005886">
    <property type="term" value="C:plasma membrane"/>
    <property type="evidence" value="ECO:0007669"/>
    <property type="project" value="UniProtKB-SubCell"/>
</dbReference>
<comment type="similarity">
    <text evidence="1 2">Belongs to the outer membrane factor (OMF) (TC 1.B.17) family.</text>
</comment>
<dbReference type="Pfam" id="PF02321">
    <property type="entry name" value="OEP"/>
    <property type="match status" value="2"/>
</dbReference>
<dbReference type="OrthoDB" id="9783100at2"/>
<keyword evidence="4" id="KW-1185">Reference proteome</keyword>
<sequence>MARDGRASRMKRLVSLAAFLAIPLSACATVGPDYGAPGARALNVPASYYSVEATPGSPEELAHWWTRFDDPVLNELVQQAVTQNLDLAVASARLRQAREGVVQARAGALPSVGASAGAGRNFDSDGEDRSSFSLGADAAWEVDLFGGIRRGVEAAEADAEGAVFDLAAVQVAIIGDVATNYIQARLAQQRLETARDTLAIADENLEIAGWRVQAGLVSSQDQEQARAQRAQTAASIPGIERDFASATYRLAVLTGQAPGALTAALREPRTIPTGPDSIAVGIPADTLRQRPDVRAAERTLAAQTARIGVAEAQLYPGLRLTGNIGSSAVSLGGLVDVITGGIFGGLSQSLFEGGRLRSQVRSQEAAAEAALASYRQSVLVALEDVENGLLALDAAQRRQEQFAVALEAANNTAILARSQYRAGLTDFQTLLEAERSLLSARDGIDSSRAEQALALIQLYGALGGGWDPLATPEIGTNA</sequence>
<keyword evidence="2" id="KW-1134">Transmembrane beta strand</keyword>
<protein>
    <submittedName>
        <fullName evidence="3">RND transporter</fullName>
    </submittedName>
</protein>
<feature type="chain" id="PRO_5015371263" evidence="2">
    <location>
        <begin position="29"/>
        <end position="478"/>
    </location>
</feature>
<dbReference type="AlphaFoldDB" id="A0A2U2IZX0"/>
<dbReference type="InterPro" id="IPR003423">
    <property type="entry name" value="OMP_efflux"/>
</dbReference>
<dbReference type="PANTHER" id="PTHR30203:SF25">
    <property type="entry name" value="OUTER MEMBRANE PROTEIN-RELATED"/>
    <property type="match status" value="1"/>
</dbReference>
<organism evidence="3 4">
    <name type="scientific">Allosphingosinicella humi</name>
    <dbReference type="NCBI Taxonomy" id="2068657"/>
    <lineage>
        <taxon>Bacteria</taxon>
        <taxon>Pseudomonadati</taxon>
        <taxon>Pseudomonadota</taxon>
        <taxon>Alphaproteobacteria</taxon>
        <taxon>Sphingomonadales</taxon>
        <taxon>Sphingomonadaceae</taxon>
        <taxon>Allosphingosinicella</taxon>
    </lineage>
</organism>
<dbReference type="GO" id="GO:0015562">
    <property type="term" value="F:efflux transmembrane transporter activity"/>
    <property type="evidence" value="ECO:0007669"/>
    <property type="project" value="InterPro"/>
</dbReference>
<dbReference type="InterPro" id="IPR010131">
    <property type="entry name" value="MdtP/NodT-like"/>
</dbReference>
<proteinExistence type="inferred from homology"/>
<keyword evidence="2" id="KW-0732">Signal</keyword>
<keyword evidence="2" id="KW-0564">Palmitate</keyword>
<reference evidence="3 4" key="1">
    <citation type="submission" date="2018-05" db="EMBL/GenBank/DDBJ databases">
        <title>Genome of Sphingosinicella humi QZX222.</title>
        <authorList>
            <person name="Qiao Z."/>
            <person name="Wang G."/>
        </authorList>
    </citation>
    <scope>NUCLEOTIDE SEQUENCE [LARGE SCALE GENOMIC DNA]</scope>
    <source>
        <strain evidence="3 4">QZX222</strain>
    </source>
</reference>
<dbReference type="NCBIfam" id="TIGR01845">
    <property type="entry name" value="outer_NodT"/>
    <property type="match status" value="1"/>
</dbReference>
<dbReference type="SUPFAM" id="SSF56954">
    <property type="entry name" value="Outer membrane efflux proteins (OEP)"/>
    <property type="match status" value="1"/>
</dbReference>
<gene>
    <name evidence="3" type="ORF">DF286_01140</name>
</gene>
<keyword evidence="2" id="KW-0472">Membrane</keyword>
<dbReference type="Gene3D" id="2.20.200.10">
    <property type="entry name" value="Outer membrane efflux proteins (OEP)"/>
    <property type="match status" value="1"/>
</dbReference>
<accession>A0A2U2IZX0</accession>
<evidence type="ECO:0000313" key="4">
    <source>
        <dbReference type="Proteomes" id="UP000245916"/>
    </source>
</evidence>